<feature type="transmembrane region" description="Helical" evidence="8">
    <location>
        <begin position="107"/>
        <end position="127"/>
    </location>
</feature>
<organism evidence="9 10">
    <name type="scientific">Trypanosoma rangeli SC58</name>
    <dbReference type="NCBI Taxonomy" id="429131"/>
    <lineage>
        <taxon>Eukaryota</taxon>
        <taxon>Discoba</taxon>
        <taxon>Euglenozoa</taxon>
        <taxon>Kinetoplastea</taxon>
        <taxon>Metakinetoplastina</taxon>
        <taxon>Trypanosomatida</taxon>
        <taxon>Trypanosomatidae</taxon>
        <taxon>Trypanosoma</taxon>
        <taxon>Herpetosoma</taxon>
    </lineage>
</organism>
<evidence type="ECO:0000256" key="3">
    <source>
        <dbReference type="ARBA" id="ARBA00022692"/>
    </source>
</evidence>
<comment type="caution">
    <text evidence="9">The sequence shown here is derived from an EMBL/GenBank/DDBJ whole genome shotgun (WGS) entry which is preliminary data.</text>
</comment>
<keyword evidence="10" id="KW-1185">Reference proteome</keyword>
<keyword evidence="4 8" id="KW-0653">Protein transport</keyword>
<reference evidence="9 10" key="1">
    <citation type="submission" date="2013-07" db="EMBL/GenBank/DDBJ databases">
        <authorList>
            <person name="Stoco P.H."/>
            <person name="Wagner G."/>
            <person name="Gerber A."/>
            <person name="Zaha A."/>
            <person name="Thompson C."/>
            <person name="Bartholomeu D.C."/>
            <person name="Luckemeyer D.D."/>
            <person name="Bahia D."/>
            <person name="Loreto E."/>
            <person name="Prestes E.B."/>
            <person name="Lima F.M."/>
            <person name="Rodrigues-Luiz G."/>
            <person name="Vallejo G.A."/>
            <person name="Filho J.F."/>
            <person name="Monteiro K.M."/>
            <person name="Tyler K.M."/>
            <person name="de Almeida L.G."/>
            <person name="Ortiz M.F."/>
            <person name="Siervo M.A."/>
            <person name="de Moraes M.H."/>
            <person name="Cunha O.L."/>
            <person name="Mendonca-Neto R."/>
            <person name="Silva R."/>
            <person name="Teixeira S.M."/>
            <person name="Murta S.M."/>
            <person name="Sincero T.C."/>
            <person name="Mendes T.A."/>
            <person name="Urmenyi T.P."/>
            <person name="Silva V.G."/>
            <person name="da Rocha W.D."/>
            <person name="Andersson B."/>
            <person name="Romanha A.J."/>
            <person name="Steindel M."/>
            <person name="de Vasconcelos A.T."/>
            <person name="Grisard E.C."/>
        </authorList>
    </citation>
    <scope>NUCLEOTIDE SEQUENCE [LARGE SCALE GENOMIC DNA]</scope>
    <source>
        <strain evidence="9 10">SC58</strain>
    </source>
</reference>
<proteinExistence type="inferred from homology"/>
<dbReference type="Proteomes" id="UP000031737">
    <property type="component" value="Unassembled WGS sequence"/>
</dbReference>
<dbReference type="AlphaFoldDB" id="A0A061JBI3"/>
<feature type="transmembrane region" description="Helical" evidence="8">
    <location>
        <begin position="133"/>
        <end position="155"/>
    </location>
</feature>
<evidence type="ECO:0000313" key="9">
    <source>
        <dbReference type="EMBL" id="ESL10597.1"/>
    </source>
</evidence>
<dbReference type="GO" id="GO:0012505">
    <property type="term" value="C:endomembrane system"/>
    <property type="evidence" value="ECO:0007669"/>
    <property type="project" value="UniProtKB-ARBA"/>
</dbReference>
<evidence type="ECO:0000256" key="6">
    <source>
        <dbReference type="ARBA" id="ARBA00023136"/>
    </source>
</evidence>
<keyword evidence="2 8" id="KW-0813">Transport</keyword>
<dbReference type="PANTHER" id="PTHR23137:SF6">
    <property type="entry name" value="VESICLE TRANSPORT PROTEIN"/>
    <property type="match status" value="1"/>
</dbReference>
<dbReference type="InterPro" id="IPR007305">
    <property type="entry name" value="Vesicle_transpt_Got1/SFT2"/>
</dbReference>
<sequence length="168" mass="18252">MDKLTNVMSVVSNSGVTSALGDGGVIEAEDSESLCPSLSWKQRLTGCGCCVGLGMFFSLLSFIAILQMDLVLFSVLFSFGNVVAIAGLLFLAGPMAQLRRMFDEKRWIATTVYLVSIVLTILCALLLHNALLVLVCCLVQIGAMIWYVLSYIPFARDAVKSCLGRIMR</sequence>
<keyword evidence="6 8" id="KW-0472">Membrane</keyword>
<dbReference type="OrthoDB" id="73614at2759"/>
<comment type="function">
    <text evidence="8">May be involved in fusion of retrograde transport vesicles derived from an endocytic compartment with the Golgi complex.</text>
</comment>
<accession>A0A061JBI3</accession>
<evidence type="ECO:0000313" key="10">
    <source>
        <dbReference type="Proteomes" id="UP000031737"/>
    </source>
</evidence>
<dbReference type="GO" id="GO:0016020">
    <property type="term" value="C:membrane"/>
    <property type="evidence" value="ECO:0007669"/>
    <property type="project" value="UniProtKB-SubCell"/>
</dbReference>
<dbReference type="EMBL" id="AUPL01001667">
    <property type="protein sequence ID" value="ESL10597.1"/>
    <property type="molecule type" value="Genomic_DNA"/>
</dbReference>
<feature type="transmembrane region" description="Helical" evidence="8">
    <location>
        <begin position="44"/>
        <end position="65"/>
    </location>
</feature>
<dbReference type="Pfam" id="PF04178">
    <property type="entry name" value="Got1"/>
    <property type="match status" value="1"/>
</dbReference>
<evidence type="ECO:0000256" key="4">
    <source>
        <dbReference type="ARBA" id="ARBA00022927"/>
    </source>
</evidence>
<evidence type="ECO:0000256" key="7">
    <source>
        <dbReference type="ARBA" id="ARBA00025800"/>
    </source>
</evidence>
<evidence type="ECO:0000256" key="1">
    <source>
        <dbReference type="ARBA" id="ARBA00004141"/>
    </source>
</evidence>
<evidence type="ECO:0000256" key="5">
    <source>
        <dbReference type="ARBA" id="ARBA00022989"/>
    </source>
</evidence>
<comment type="similarity">
    <text evidence="7 8">Belongs to the SFT2 family.</text>
</comment>
<evidence type="ECO:0000256" key="2">
    <source>
        <dbReference type="ARBA" id="ARBA00022448"/>
    </source>
</evidence>
<evidence type="ECO:0000256" key="8">
    <source>
        <dbReference type="RuleBase" id="RU363111"/>
    </source>
</evidence>
<keyword evidence="5 8" id="KW-1133">Transmembrane helix</keyword>
<protein>
    <recommendedName>
        <fullName evidence="8">Vesicle transport protein</fullName>
    </recommendedName>
</protein>
<dbReference type="GO" id="GO:0016192">
    <property type="term" value="P:vesicle-mediated transport"/>
    <property type="evidence" value="ECO:0007669"/>
    <property type="project" value="InterPro"/>
</dbReference>
<comment type="subcellular location">
    <subcellularLocation>
        <location evidence="1 8">Membrane</location>
        <topology evidence="1 8">Multi-pass membrane protein</topology>
    </subcellularLocation>
</comment>
<dbReference type="InterPro" id="IPR011691">
    <property type="entry name" value="Vesicle_transpt_SFT2"/>
</dbReference>
<dbReference type="PANTHER" id="PTHR23137">
    <property type="entry name" value="VESICLE TRANSPORT PROTEIN-RELATED"/>
    <property type="match status" value="1"/>
</dbReference>
<keyword evidence="3 8" id="KW-0812">Transmembrane</keyword>
<feature type="transmembrane region" description="Helical" evidence="8">
    <location>
        <begin position="71"/>
        <end position="95"/>
    </location>
</feature>
<dbReference type="VEuPathDB" id="TriTrypDB:TRSC58_01667"/>
<gene>
    <name evidence="9" type="ORF">TRSC58_01667</name>
</gene>
<name>A0A061JBI3_TRYRA</name>
<dbReference type="GO" id="GO:0015031">
    <property type="term" value="P:protein transport"/>
    <property type="evidence" value="ECO:0007669"/>
    <property type="project" value="UniProtKB-KW"/>
</dbReference>
<dbReference type="GO" id="GO:0005737">
    <property type="term" value="C:cytoplasm"/>
    <property type="evidence" value="ECO:0007669"/>
    <property type="project" value="UniProtKB-ARBA"/>
</dbReference>